<accession>A0A517T8Y7</accession>
<evidence type="ECO:0000313" key="2">
    <source>
        <dbReference type="Proteomes" id="UP000319976"/>
    </source>
</evidence>
<name>A0A517T8Y7_9PLAN</name>
<gene>
    <name evidence="1" type="ORF">V22_20610</name>
</gene>
<sequence length="369" mass="41509">MFYHRDNIGRAERLCLAEGLHATTHPLLISALGWLILCSAAFAQYSPTGPEATYAAPVFEPHTSPAANNVDGSVAWLDGIEPLEQKPIQTVTHETITPPTVFTAPEYYVPNHGPAPEVWRWHLLPEQVIFKPYIAGIRTPRLGAEIVYDDKSGDTYFDSTLGGTVSILQYGTGGPRPEGWDLGVSAAAFLRQNGTRDLDVDAVDFRVRVPISYRIGGTAIQFGYDHISSHAGDEFLVRNPGFVRLNYLRDSLIFAVRQDIFWDLNVYAEIDYAVNRDISKPWLFQFGAEYTPQLCPGWKGAPVIAINTQLREDFDFDGNLSIVAGWQWLSPETDNIMRFGLRYYTGNSQQYSFYEQNEHLIGIGLWYDF</sequence>
<evidence type="ECO:0008006" key="3">
    <source>
        <dbReference type="Google" id="ProtNLM"/>
    </source>
</evidence>
<protein>
    <recommendedName>
        <fullName evidence="3">DUF1207 domain-containing protein</fullName>
    </recommendedName>
</protein>
<dbReference type="InterPro" id="IPR009599">
    <property type="entry name" value="DUF1207"/>
</dbReference>
<evidence type="ECO:0000313" key="1">
    <source>
        <dbReference type="EMBL" id="QDT64818.1"/>
    </source>
</evidence>
<dbReference type="RefSeq" id="WP_145262293.1">
    <property type="nucleotide sequence ID" value="NZ_CP036316.1"/>
</dbReference>
<reference evidence="1 2" key="1">
    <citation type="submission" date="2019-02" db="EMBL/GenBank/DDBJ databases">
        <title>Deep-cultivation of Planctomycetes and their phenomic and genomic characterization uncovers novel biology.</title>
        <authorList>
            <person name="Wiegand S."/>
            <person name="Jogler M."/>
            <person name="Boedeker C."/>
            <person name="Pinto D."/>
            <person name="Vollmers J."/>
            <person name="Rivas-Marin E."/>
            <person name="Kohn T."/>
            <person name="Peeters S.H."/>
            <person name="Heuer A."/>
            <person name="Rast P."/>
            <person name="Oberbeckmann S."/>
            <person name="Bunk B."/>
            <person name="Jeske O."/>
            <person name="Meyerdierks A."/>
            <person name="Storesund J.E."/>
            <person name="Kallscheuer N."/>
            <person name="Luecker S."/>
            <person name="Lage O.M."/>
            <person name="Pohl T."/>
            <person name="Merkel B.J."/>
            <person name="Hornburger P."/>
            <person name="Mueller R.-W."/>
            <person name="Bruemmer F."/>
            <person name="Labrenz M."/>
            <person name="Spormann A.M."/>
            <person name="Op den Camp H."/>
            <person name="Overmann J."/>
            <person name="Amann R."/>
            <person name="Jetten M.S.M."/>
            <person name="Mascher T."/>
            <person name="Medema M.H."/>
            <person name="Devos D.P."/>
            <person name="Kaster A.-K."/>
            <person name="Ovreas L."/>
            <person name="Rohde M."/>
            <person name="Galperin M.Y."/>
            <person name="Jogler C."/>
        </authorList>
    </citation>
    <scope>NUCLEOTIDE SEQUENCE [LARGE SCALE GENOMIC DNA]</scope>
    <source>
        <strain evidence="1 2">V22</strain>
    </source>
</reference>
<dbReference type="OrthoDB" id="238106at2"/>
<organism evidence="1 2">
    <name type="scientific">Calycomorphotria hydatis</name>
    <dbReference type="NCBI Taxonomy" id="2528027"/>
    <lineage>
        <taxon>Bacteria</taxon>
        <taxon>Pseudomonadati</taxon>
        <taxon>Planctomycetota</taxon>
        <taxon>Planctomycetia</taxon>
        <taxon>Planctomycetales</taxon>
        <taxon>Planctomycetaceae</taxon>
        <taxon>Calycomorphotria</taxon>
    </lineage>
</organism>
<dbReference type="KEGG" id="chya:V22_20610"/>
<proteinExistence type="predicted"/>
<dbReference type="Proteomes" id="UP000319976">
    <property type="component" value="Chromosome"/>
</dbReference>
<dbReference type="EMBL" id="CP036316">
    <property type="protein sequence ID" value="QDT64818.1"/>
    <property type="molecule type" value="Genomic_DNA"/>
</dbReference>
<dbReference type="AlphaFoldDB" id="A0A517T8Y7"/>
<dbReference type="Pfam" id="PF06727">
    <property type="entry name" value="DUF1207"/>
    <property type="match status" value="1"/>
</dbReference>
<keyword evidence="2" id="KW-1185">Reference proteome</keyword>